<dbReference type="InterPro" id="IPR005135">
    <property type="entry name" value="Endo/exonuclease/phosphatase"/>
</dbReference>
<feature type="domain" description="Reverse transcriptase" evidence="1">
    <location>
        <begin position="583"/>
        <end position="759"/>
    </location>
</feature>
<dbReference type="InterPro" id="IPR000477">
    <property type="entry name" value="RT_dom"/>
</dbReference>
<dbReference type="InterPro" id="IPR036691">
    <property type="entry name" value="Endo/exonu/phosph_ase_sf"/>
</dbReference>
<dbReference type="AlphaFoldDB" id="A0A8J6GZK9"/>
<dbReference type="Proteomes" id="UP000719412">
    <property type="component" value="Unassembled WGS sequence"/>
</dbReference>
<dbReference type="Pfam" id="PF14529">
    <property type="entry name" value="Exo_endo_phos_2"/>
    <property type="match status" value="1"/>
</dbReference>
<evidence type="ECO:0000313" key="3">
    <source>
        <dbReference type="Proteomes" id="UP000719412"/>
    </source>
</evidence>
<evidence type="ECO:0000259" key="1">
    <source>
        <dbReference type="PROSITE" id="PS50878"/>
    </source>
</evidence>
<protein>
    <recommendedName>
        <fullName evidence="1">Reverse transcriptase domain-containing protein</fullName>
    </recommendedName>
</protein>
<proteinExistence type="predicted"/>
<comment type="caution">
    <text evidence="2">The sequence shown here is derived from an EMBL/GenBank/DDBJ whole genome shotgun (WGS) entry which is preliminary data.</text>
</comment>
<reference evidence="2" key="2">
    <citation type="submission" date="2021-08" db="EMBL/GenBank/DDBJ databases">
        <authorList>
            <person name="Eriksson T."/>
        </authorList>
    </citation>
    <scope>NUCLEOTIDE SEQUENCE</scope>
    <source>
        <strain evidence="2">Stoneville</strain>
        <tissue evidence="2">Whole head</tissue>
    </source>
</reference>
<sequence length="759" mass="86242">MIKVLHFWLTEDALGRIHHEPECHYGELKETERGAHCRCWDVFFGHWDLIVLLNVGNGVTVWHCHTVQLSIIAARTPLTRCQRFGHVSKHCNQAKQCGYCSSTEHESRQCQQKQNPAAHKCANCLRSGIKETQHHTAQDKCPIFQHRLQELINSTDYNSRAATSELVGHMLSNKISMALVQEPYVRKCGAIHIIPNLNGIQIMAQNNDQFKSAILYNRNLIQPFFIPQLSSRNLTVASVRVDGTQAFIASVYVPPSSSFQSELAALQRALNEFAGHRSIVAGDFNVRSTLWHDVKDDHKSHLMEEFIMNNNLELQNLPGNPPTYRSTNGCSTIDLTLTSQCGDEDICDWMVLENLTISDHNAIQFTICLTANILARKKCRGSLHGSEVDAAIDFLQLGITTCLRNKARRRPIYKNRPDWWTDKVERHRKEMCQAKERFKVKLGAARQKSWEKFAENDLKRNPWGVVYKLAAEKFHRAGVLSCFARKDGTITLTQEETMTHLVVNLLPDDNPETNDHMQKIEQRNYNTIVPIGHDDDLVEAEELATIVASLKNNKAPGLDTINGRTVKMTHQWVGPALLRIYNACWHLGYFPKAWKKGKLVILLKDPTGDQSSIKNYRPIVLLPVYGKILEKLLKARLARLAPLHSGVQFGFVAGRSTSDALVRYKNTVKGSNKKYVMTIFVDVRGAFDNVWWPALIRNLRNRGIPHEMLVMLKSYLTDREVEFTQGDVTVRKQTTKGCLQGSVLGPTLWNFILDPLLYS</sequence>
<dbReference type="SUPFAM" id="SSF56219">
    <property type="entry name" value="DNase I-like"/>
    <property type="match status" value="1"/>
</dbReference>
<dbReference type="Gene3D" id="3.60.10.10">
    <property type="entry name" value="Endonuclease/exonuclease/phosphatase"/>
    <property type="match status" value="1"/>
</dbReference>
<dbReference type="GO" id="GO:0071897">
    <property type="term" value="P:DNA biosynthetic process"/>
    <property type="evidence" value="ECO:0007669"/>
    <property type="project" value="UniProtKB-ARBA"/>
</dbReference>
<dbReference type="InterPro" id="IPR043502">
    <property type="entry name" value="DNA/RNA_pol_sf"/>
</dbReference>
<gene>
    <name evidence="2" type="ORF">GEV33_013741</name>
</gene>
<name>A0A8J6GZK9_TENMO</name>
<dbReference type="Pfam" id="PF00078">
    <property type="entry name" value="RVT_1"/>
    <property type="match status" value="1"/>
</dbReference>
<dbReference type="CDD" id="cd01650">
    <property type="entry name" value="RT_nLTR_like"/>
    <property type="match status" value="1"/>
</dbReference>
<dbReference type="PROSITE" id="PS50878">
    <property type="entry name" value="RT_POL"/>
    <property type="match status" value="1"/>
</dbReference>
<dbReference type="SUPFAM" id="SSF56672">
    <property type="entry name" value="DNA/RNA polymerases"/>
    <property type="match status" value="1"/>
</dbReference>
<dbReference type="PANTHER" id="PTHR19446">
    <property type="entry name" value="REVERSE TRANSCRIPTASES"/>
    <property type="match status" value="1"/>
</dbReference>
<accession>A0A8J6GZK9</accession>
<dbReference type="EMBL" id="JABDTM020028369">
    <property type="protein sequence ID" value="KAH0809050.1"/>
    <property type="molecule type" value="Genomic_DNA"/>
</dbReference>
<reference evidence="2" key="1">
    <citation type="journal article" date="2020" name="J Insects Food Feed">
        <title>The yellow mealworm (Tenebrio molitor) genome: a resource for the emerging insects as food and feed industry.</title>
        <authorList>
            <person name="Eriksson T."/>
            <person name="Andere A."/>
            <person name="Kelstrup H."/>
            <person name="Emery V."/>
            <person name="Picard C."/>
        </authorList>
    </citation>
    <scope>NUCLEOTIDE SEQUENCE</scope>
    <source>
        <strain evidence="2">Stoneville</strain>
        <tissue evidence="2">Whole head</tissue>
    </source>
</reference>
<organism evidence="2 3">
    <name type="scientific">Tenebrio molitor</name>
    <name type="common">Yellow mealworm beetle</name>
    <dbReference type="NCBI Taxonomy" id="7067"/>
    <lineage>
        <taxon>Eukaryota</taxon>
        <taxon>Metazoa</taxon>
        <taxon>Ecdysozoa</taxon>
        <taxon>Arthropoda</taxon>
        <taxon>Hexapoda</taxon>
        <taxon>Insecta</taxon>
        <taxon>Pterygota</taxon>
        <taxon>Neoptera</taxon>
        <taxon>Endopterygota</taxon>
        <taxon>Coleoptera</taxon>
        <taxon>Polyphaga</taxon>
        <taxon>Cucujiformia</taxon>
        <taxon>Tenebrionidae</taxon>
        <taxon>Tenebrio</taxon>
    </lineage>
</organism>
<evidence type="ECO:0000313" key="2">
    <source>
        <dbReference type="EMBL" id="KAH0809050.1"/>
    </source>
</evidence>
<dbReference type="GO" id="GO:0003824">
    <property type="term" value="F:catalytic activity"/>
    <property type="evidence" value="ECO:0007669"/>
    <property type="project" value="InterPro"/>
</dbReference>
<keyword evidence="3" id="KW-1185">Reference proteome</keyword>